<feature type="transmembrane region" description="Helical" evidence="1">
    <location>
        <begin position="66"/>
        <end position="87"/>
    </location>
</feature>
<evidence type="ECO:0000256" key="1">
    <source>
        <dbReference type="SAM" id="Phobius"/>
    </source>
</evidence>
<reference evidence="2 3" key="1">
    <citation type="submission" date="2024-09" db="EMBL/GenBank/DDBJ databases">
        <title>T2T genomes of carrot and Alternaria dauci and their utility for understanding host-pathogen interaction during carrot leaf blight disease.</title>
        <authorList>
            <person name="Liu W."/>
            <person name="Xu S."/>
            <person name="Ou C."/>
            <person name="Liu X."/>
            <person name="Zhuang F."/>
            <person name="Deng X.W."/>
        </authorList>
    </citation>
    <scope>NUCLEOTIDE SEQUENCE [LARGE SCALE GENOMIC DNA]</scope>
    <source>
        <strain evidence="2 3">A2016</strain>
    </source>
</reference>
<dbReference type="SUPFAM" id="SSF53613">
    <property type="entry name" value="Ribokinase-like"/>
    <property type="match status" value="1"/>
</dbReference>
<evidence type="ECO:0000313" key="3">
    <source>
        <dbReference type="Proteomes" id="UP001578633"/>
    </source>
</evidence>
<proteinExistence type="predicted"/>
<dbReference type="PANTHER" id="PTHR42774">
    <property type="entry name" value="PHOSPHOTRANSFERASE SYSTEM TRANSPORT PROTEIN"/>
    <property type="match status" value="1"/>
</dbReference>
<dbReference type="InterPro" id="IPR052562">
    <property type="entry name" value="Ketohexokinase-related"/>
</dbReference>
<keyword evidence="1" id="KW-0812">Transmembrane</keyword>
<dbReference type="GeneID" id="96085861"/>
<dbReference type="EMBL" id="JBHGVX010000004">
    <property type="protein sequence ID" value="KAL1796999.1"/>
    <property type="molecule type" value="Genomic_DNA"/>
</dbReference>
<keyword evidence="1" id="KW-1133">Transmembrane helix</keyword>
<dbReference type="Gene3D" id="3.40.1190.20">
    <property type="match status" value="1"/>
</dbReference>
<dbReference type="Proteomes" id="UP001578633">
    <property type="component" value="Chromosome 4"/>
</dbReference>
<protein>
    <recommendedName>
        <fullName evidence="4">Carbohydrate kinase PfkB domain-containing protein</fullName>
    </recommendedName>
</protein>
<name>A0ABR3UN29_9PLEO</name>
<dbReference type="InterPro" id="IPR029056">
    <property type="entry name" value="Ribokinase-like"/>
</dbReference>
<dbReference type="PANTHER" id="PTHR42774:SF3">
    <property type="entry name" value="KETOHEXOKINASE"/>
    <property type="match status" value="1"/>
</dbReference>
<feature type="transmembrane region" description="Helical" evidence="1">
    <location>
        <begin position="155"/>
        <end position="177"/>
    </location>
</feature>
<gene>
    <name evidence="2" type="ORF">ACET3X_005539</name>
</gene>
<evidence type="ECO:0008006" key="4">
    <source>
        <dbReference type="Google" id="ProtNLM"/>
    </source>
</evidence>
<feature type="transmembrane region" description="Helical" evidence="1">
    <location>
        <begin position="94"/>
        <end position="112"/>
    </location>
</feature>
<keyword evidence="1" id="KW-0472">Membrane</keyword>
<organism evidence="2 3">
    <name type="scientific">Alternaria dauci</name>
    <dbReference type="NCBI Taxonomy" id="48095"/>
    <lineage>
        <taxon>Eukaryota</taxon>
        <taxon>Fungi</taxon>
        <taxon>Dikarya</taxon>
        <taxon>Ascomycota</taxon>
        <taxon>Pezizomycotina</taxon>
        <taxon>Dothideomycetes</taxon>
        <taxon>Pleosporomycetidae</taxon>
        <taxon>Pleosporales</taxon>
        <taxon>Pleosporineae</taxon>
        <taxon>Pleosporaceae</taxon>
        <taxon>Alternaria</taxon>
        <taxon>Alternaria sect. Porri</taxon>
    </lineage>
</organism>
<dbReference type="RefSeq" id="XP_069307583.1">
    <property type="nucleotide sequence ID" value="XM_069451755.1"/>
</dbReference>
<evidence type="ECO:0000313" key="2">
    <source>
        <dbReference type="EMBL" id="KAL1796999.1"/>
    </source>
</evidence>
<comment type="caution">
    <text evidence="2">The sequence shown here is derived from an EMBL/GenBank/DDBJ whole genome shotgun (WGS) entry which is preliminary data.</text>
</comment>
<sequence length="481" mass="53926">MVFELPFTVANLALFGIASPNLYRTILWSVGGEMGFNSKPSTVLYAAANYRPVDTPLVWSSFNTEYHLVIGVLCMFFWLVKVTLWLLKVFFPILSLLLHIALMTLWAYGIHIQTAPDTIDPNHTNNGAPWYITKSCNIVDDKNIKSYCMQAKSSFAVSIIMLAIYAVFVILSAYSLIPTTAQKQAHAAKKAEKKAEKEKWASSPYDNEMTAEEQWQHMWELQQLPRTPGTIGGMKSPMTPRTQAFNNLGGEEAAHGGYYSNVPAGGNGCKMSEDAVNHIVCVGAVYIDTILTVPHFPIEDEKLRAKGMSRRRGGNTANSLEVLSQLQQHDPEATQNPQSTDLHLLAVLPDESTAASKFICESLPQVKISGVSLFRKKYEEAASSYIIQSEQNRSRTIVSINPLPEMQEDEFMQQVIRFTRSGGGGKEQSWKKAWFHFEGRVPEITLSCVRFLREQFPHFRISVECEKPERTGMGEVAREDV</sequence>
<accession>A0ABR3UN29</accession>
<keyword evidence="3" id="KW-1185">Reference proteome</keyword>